<keyword evidence="2" id="KW-1185">Reference proteome</keyword>
<evidence type="ECO:0000313" key="1">
    <source>
        <dbReference type="EMBL" id="VUZ57591.1"/>
    </source>
</evidence>
<organism evidence="1 2">
    <name type="scientific">Hymenolepis diminuta</name>
    <name type="common">Rat tapeworm</name>
    <dbReference type="NCBI Taxonomy" id="6216"/>
    <lineage>
        <taxon>Eukaryota</taxon>
        <taxon>Metazoa</taxon>
        <taxon>Spiralia</taxon>
        <taxon>Lophotrochozoa</taxon>
        <taxon>Platyhelminthes</taxon>
        <taxon>Cestoda</taxon>
        <taxon>Eucestoda</taxon>
        <taxon>Cyclophyllidea</taxon>
        <taxon>Hymenolepididae</taxon>
        <taxon>Hymenolepis</taxon>
    </lineage>
</organism>
<accession>A0A564ZDL1</accession>
<feature type="non-terminal residue" evidence="1">
    <location>
        <position position="1"/>
    </location>
</feature>
<proteinExistence type="predicted"/>
<protein>
    <submittedName>
        <fullName evidence="1">Uncharacterized protein</fullName>
    </submittedName>
</protein>
<dbReference type="Proteomes" id="UP000321570">
    <property type="component" value="Unassembled WGS sequence"/>
</dbReference>
<dbReference type="AlphaFoldDB" id="A0A564ZDL1"/>
<gene>
    <name evidence="1" type="ORF">WMSIL1_LOCUS15117</name>
</gene>
<evidence type="ECO:0000313" key="2">
    <source>
        <dbReference type="Proteomes" id="UP000321570"/>
    </source>
</evidence>
<reference evidence="1 2" key="1">
    <citation type="submission" date="2019-07" db="EMBL/GenBank/DDBJ databases">
        <authorList>
            <person name="Jastrzebski P J."/>
            <person name="Paukszto L."/>
            <person name="Jastrzebski P J."/>
        </authorList>
    </citation>
    <scope>NUCLEOTIDE SEQUENCE [LARGE SCALE GENOMIC DNA]</scope>
    <source>
        <strain evidence="1 2">WMS-il1</strain>
    </source>
</reference>
<feature type="non-terminal residue" evidence="1">
    <location>
        <position position="129"/>
    </location>
</feature>
<name>A0A564ZDL1_HYMDI</name>
<dbReference type="EMBL" id="CABIJS010000719">
    <property type="protein sequence ID" value="VUZ57591.1"/>
    <property type="molecule type" value="Genomic_DNA"/>
</dbReference>
<sequence length="129" mass="14534">CYEIFATAEFGSDCFTNILTPLFGGIKDVRILGVENTMPEPVWMEALVEFIGNRMSLIFQKIRDLALDRVLIDEIREDFANELPSVSSNESDLCSISPDSTVRITEIVNEIHSSAMKCLPPKLLTFFNQ</sequence>